<name>A0ACC2UTA1_9FUNG</name>
<comment type="caution">
    <text evidence="1">The sequence shown here is derived from an EMBL/GenBank/DDBJ whole genome shotgun (WGS) entry which is preliminary data.</text>
</comment>
<dbReference type="Proteomes" id="UP001165960">
    <property type="component" value="Unassembled WGS sequence"/>
</dbReference>
<reference evidence="1" key="1">
    <citation type="submission" date="2022-04" db="EMBL/GenBank/DDBJ databases">
        <title>Genome of the entomopathogenic fungus Entomophthora muscae.</title>
        <authorList>
            <person name="Elya C."/>
            <person name="Lovett B.R."/>
            <person name="Lee E."/>
            <person name="Macias A.M."/>
            <person name="Hajek A.E."/>
            <person name="De Bivort B.L."/>
            <person name="Kasson M.T."/>
            <person name="De Fine Licht H.H."/>
            <person name="Stajich J.E."/>
        </authorList>
    </citation>
    <scope>NUCLEOTIDE SEQUENCE</scope>
    <source>
        <strain evidence="1">Berkeley</strain>
    </source>
</reference>
<organism evidence="1 2">
    <name type="scientific">Entomophthora muscae</name>
    <dbReference type="NCBI Taxonomy" id="34485"/>
    <lineage>
        <taxon>Eukaryota</taxon>
        <taxon>Fungi</taxon>
        <taxon>Fungi incertae sedis</taxon>
        <taxon>Zoopagomycota</taxon>
        <taxon>Entomophthoromycotina</taxon>
        <taxon>Entomophthoromycetes</taxon>
        <taxon>Entomophthorales</taxon>
        <taxon>Entomophthoraceae</taxon>
        <taxon>Entomophthora</taxon>
    </lineage>
</organism>
<evidence type="ECO:0000313" key="1">
    <source>
        <dbReference type="EMBL" id="KAJ9089997.1"/>
    </source>
</evidence>
<gene>
    <name evidence="1" type="ORF">DSO57_1007289</name>
</gene>
<sequence>MLAWFKKIWVRRTGNALLFTIVWIGVSTFTDFKIFKESYDVNWDGHDKDTGSVAKPVLLHLGLVYRGFEPTTEQASLDLTVSLYETNQNLSDGESEAIKKLKGKKLT</sequence>
<keyword evidence="2" id="KW-1185">Reference proteome</keyword>
<accession>A0ACC2UTA1</accession>
<dbReference type="EMBL" id="QTSX02000021">
    <property type="protein sequence ID" value="KAJ9089997.1"/>
    <property type="molecule type" value="Genomic_DNA"/>
</dbReference>
<evidence type="ECO:0000313" key="2">
    <source>
        <dbReference type="Proteomes" id="UP001165960"/>
    </source>
</evidence>
<protein>
    <submittedName>
        <fullName evidence="1">Uncharacterized protein</fullName>
    </submittedName>
</protein>
<proteinExistence type="predicted"/>